<dbReference type="PANTHER" id="PTHR47435:SF4">
    <property type="entry name" value="KELCH REPEAT PROTEIN (AFU_ORTHOLOGUE AFUA_5G12780)"/>
    <property type="match status" value="1"/>
</dbReference>
<keyword evidence="2" id="KW-0408">Iron</keyword>
<evidence type="ECO:0000313" key="4">
    <source>
        <dbReference type="Proteomes" id="UP000053317"/>
    </source>
</evidence>
<dbReference type="Gene3D" id="2.120.10.80">
    <property type="entry name" value="Kelch-type beta propeller"/>
    <property type="match status" value="1"/>
</dbReference>
<keyword evidence="1" id="KW-0677">Repeat</keyword>
<evidence type="ECO:0000256" key="2">
    <source>
        <dbReference type="ARBA" id="ARBA00023004"/>
    </source>
</evidence>
<dbReference type="AlphaFoldDB" id="A0A0G2GW77"/>
<proteinExistence type="predicted"/>
<dbReference type="GO" id="GO:0019760">
    <property type="term" value="P:glucosinolate metabolic process"/>
    <property type="evidence" value="ECO:0007669"/>
    <property type="project" value="UniProtKB-ARBA"/>
</dbReference>
<dbReference type="EMBL" id="LCWF01000090">
    <property type="protein sequence ID" value="KKY20945.1"/>
    <property type="molecule type" value="Genomic_DNA"/>
</dbReference>
<evidence type="ECO:0000313" key="3">
    <source>
        <dbReference type="EMBL" id="KKY20945.1"/>
    </source>
</evidence>
<dbReference type="SUPFAM" id="SSF117281">
    <property type="entry name" value="Kelch motif"/>
    <property type="match status" value="1"/>
</dbReference>
<name>A0A0G2GW77_PHACM</name>
<keyword evidence="4" id="KW-1185">Reference proteome</keyword>
<accession>A0A0G2GW77</accession>
<evidence type="ECO:0000256" key="1">
    <source>
        <dbReference type="ARBA" id="ARBA00022737"/>
    </source>
</evidence>
<dbReference type="InterPro" id="IPR015915">
    <property type="entry name" value="Kelch-typ_b-propeller"/>
</dbReference>
<reference evidence="3 4" key="2">
    <citation type="submission" date="2015-05" db="EMBL/GenBank/DDBJ databases">
        <authorList>
            <person name="Morales-Cruz A."/>
            <person name="Amrine K.C."/>
            <person name="Cantu D."/>
        </authorList>
    </citation>
    <scope>NUCLEOTIDE SEQUENCE [LARGE SCALE GENOMIC DNA]</scope>
    <source>
        <strain evidence="3">UCRPC4</strain>
    </source>
</reference>
<dbReference type="OrthoDB" id="10250130at2759"/>
<sequence>MMEPVAATAALYGAETAAEGAVAAYFLTKPTLPLKGRLEHVESSVPLPRSSHSLTVIGDRAYVFGGEIEPREPVSNDVEVLIIGRNNAKAESITAKPVDGSEGVPAARVGHTASGARNRMFVFGGRGGAEMTALEENGRLWVFDPKEEGWLYLDPPPGTEYPCPRSYHASSASDDGNVIFIHAGCASDGSRLVDTWAFYLEEGKWARFPDAPGPARGGPALTYGQDMLWRFGGFDGKTELGGQLDYLEVPSTSNATASEWISLPFDFSETEASTTSSIPAPRSLAALHFVATGQGRDYLILALGEGDPSKIGHAGAGKFFQDIWIYQLPAASGYSGAGIKDMIKEKLPGLTGSTKGQWAQLDLTGVEVGAGEKQGGKWTGRGWFASDSTGTKQFLVWGGIDEGNERLGDGWIVVID</sequence>
<comment type="caution">
    <text evidence="3">The sequence shown here is derived from an EMBL/GenBank/DDBJ whole genome shotgun (WGS) entry which is preliminary data.</text>
</comment>
<organism evidence="3 4">
    <name type="scientific">Phaeomoniella chlamydospora</name>
    <name type="common">Phaeoacremonium chlamydosporum</name>
    <dbReference type="NCBI Taxonomy" id="158046"/>
    <lineage>
        <taxon>Eukaryota</taxon>
        <taxon>Fungi</taxon>
        <taxon>Dikarya</taxon>
        <taxon>Ascomycota</taxon>
        <taxon>Pezizomycotina</taxon>
        <taxon>Eurotiomycetes</taxon>
        <taxon>Chaetothyriomycetidae</taxon>
        <taxon>Phaeomoniellales</taxon>
        <taxon>Phaeomoniellaceae</taxon>
        <taxon>Phaeomoniella</taxon>
    </lineage>
</organism>
<dbReference type="Pfam" id="PF24681">
    <property type="entry name" value="Kelch_KLHDC2_KLHL20_DRC7"/>
    <property type="match status" value="1"/>
</dbReference>
<protein>
    <submittedName>
        <fullName evidence="3">Putative kelch repeat protein</fullName>
    </submittedName>
</protein>
<gene>
    <name evidence="3" type="ORF">UCRPC4_g03952</name>
</gene>
<reference evidence="3 4" key="1">
    <citation type="submission" date="2015-05" db="EMBL/GenBank/DDBJ databases">
        <title>Distinctive expansion of gene families associated with plant cell wall degradation and secondary metabolism in the genomes of grapevine trunk pathogens.</title>
        <authorList>
            <person name="Lawrence D.P."/>
            <person name="Travadon R."/>
            <person name="Rolshausen P.E."/>
            <person name="Baumgartner K."/>
        </authorList>
    </citation>
    <scope>NUCLEOTIDE SEQUENCE [LARGE SCALE GENOMIC DNA]</scope>
    <source>
        <strain evidence="3">UCRPC4</strain>
    </source>
</reference>
<dbReference type="Proteomes" id="UP000053317">
    <property type="component" value="Unassembled WGS sequence"/>
</dbReference>
<dbReference type="PANTHER" id="PTHR47435">
    <property type="entry name" value="KELCH REPEAT PROTEIN (AFU_ORTHOLOGUE AFUA_5G12780)"/>
    <property type="match status" value="1"/>
</dbReference>